<keyword evidence="10 13" id="KW-0119">Carbohydrate metabolism</keyword>
<keyword evidence="4 15" id="KW-0732">Signal</keyword>
<dbReference type="PANTHER" id="PTHR33353">
    <property type="entry name" value="PUTATIVE (AFU_ORTHOLOGUE AFUA_1G12560)-RELATED"/>
    <property type="match status" value="1"/>
</dbReference>
<evidence type="ECO:0000256" key="10">
    <source>
        <dbReference type="ARBA" id="ARBA00023277"/>
    </source>
</evidence>
<evidence type="ECO:0000256" key="2">
    <source>
        <dbReference type="ARBA" id="ARBA00022525"/>
    </source>
</evidence>
<dbReference type="PROSITE" id="PS00562">
    <property type="entry name" value="CBM1_1"/>
    <property type="match status" value="1"/>
</dbReference>
<feature type="domain" description="CBM1" evidence="16">
    <location>
        <begin position="366"/>
        <end position="402"/>
    </location>
</feature>
<accession>A0A8H3I046</accession>
<keyword evidence="7" id="KW-0186">Copper</keyword>
<evidence type="ECO:0000256" key="14">
    <source>
        <dbReference type="SAM" id="MobiDB-lite"/>
    </source>
</evidence>
<sequence>MKFSALAAVLGSASATYAHTIVKAVFINGVDQGNGENVYIRSPPNNNPVKDLASKDVACNVNNVAVPKTLEVSAGDIITFEWRKEGRNGTVIAETHKGPVMVYVASTSSNGEGAVWNKIFEEAYTTEWAVDKLIRSRGHVSVTVPNLEAGDYLFRPEIIALQAANTSFIANPKLGADLYMECIQFKIVSNGSVKLPAGIDFKTSYTYSDQGLVYNLQNQDPKTYVAPGGRISPIAAASQPGIRPLPAGGNESFVSVAPGSTGTTTASDGPAYTQSTTELSSTVGPSSTETTSVSNEPTSTQLDSEISSIAAPKTTDLVYSSARTTLPTQKMSTVTLRRSSTAFTPIATASSASSSLTAPSGGYSGGSVAKYYRCGGIGYTGPTTCAEGTKCVVQNPYYSQCI</sequence>
<comment type="similarity">
    <text evidence="12">Belongs to the polysaccharide monooxygenase AA9 family.</text>
</comment>
<reference evidence="17" key="1">
    <citation type="submission" date="2021-01" db="EMBL/GenBank/DDBJ databases">
        <authorList>
            <person name="Kaushik A."/>
        </authorList>
    </citation>
    <scope>NUCLEOTIDE SEQUENCE</scope>
    <source>
        <strain evidence="17">AG5</strain>
    </source>
</reference>
<keyword evidence="9 13" id="KW-1015">Disulfide bond</keyword>
<dbReference type="InterPro" id="IPR049892">
    <property type="entry name" value="AA9"/>
</dbReference>
<evidence type="ECO:0000256" key="15">
    <source>
        <dbReference type="SAM" id="SignalP"/>
    </source>
</evidence>
<feature type="compositionally biased region" description="Polar residues" evidence="14">
    <location>
        <begin position="258"/>
        <end position="303"/>
    </location>
</feature>
<protein>
    <recommendedName>
        <fullName evidence="13">AA9 family lytic polysaccharide monooxygenase</fullName>
        <ecNumber evidence="13">1.14.99.56</ecNumber>
    </recommendedName>
    <alternativeName>
        <fullName evidence="13">Endo-beta-1,4-glucanase</fullName>
    </alternativeName>
    <alternativeName>
        <fullName evidence="13">Glycosyl hydrolase 61 family protein</fullName>
    </alternativeName>
</protein>
<comment type="domain">
    <text evidence="13">Has a modular structure: an endo-beta-1,4-glucanase catalytic module at the N-terminus, a linker rich in serines and threonines, and a C-terminal carbohydrate-binding module (CBM).</text>
</comment>
<feature type="signal peptide" evidence="15">
    <location>
        <begin position="1"/>
        <end position="18"/>
    </location>
</feature>
<comment type="catalytic activity">
    <reaction evidence="13">
        <text>[(1-&gt;4)-beta-D-glucosyl]n+m + reduced acceptor + O2 = 4-dehydro-beta-D-glucosyl-[(1-&gt;4)-beta-D-glucosyl]n-1 + [(1-&gt;4)-beta-D-glucosyl]m + acceptor + H2O.</text>
        <dbReference type="EC" id="1.14.99.56"/>
    </reaction>
</comment>
<evidence type="ECO:0000313" key="18">
    <source>
        <dbReference type="Proteomes" id="UP000663827"/>
    </source>
</evidence>
<dbReference type="InterPro" id="IPR005103">
    <property type="entry name" value="AA9_LPMO"/>
</dbReference>
<gene>
    <name evidence="17" type="ORF">RDB_LOCUS181924</name>
</gene>
<evidence type="ECO:0000313" key="17">
    <source>
        <dbReference type="EMBL" id="CAE7229188.1"/>
    </source>
</evidence>
<comment type="caution">
    <text evidence="17">The sequence shown here is derived from an EMBL/GenBank/DDBJ whole genome shotgun (WGS) entry which is preliminary data.</text>
</comment>
<dbReference type="CDD" id="cd21175">
    <property type="entry name" value="LPMO_AA9"/>
    <property type="match status" value="1"/>
</dbReference>
<evidence type="ECO:0000256" key="12">
    <source>
        <dbReference type="ARBA" id="ARBA00044502"/>
    </source>
</evidence>
<dbReference type="InterPro" id="IPR000254">
    <property type="entry name" value="CBD"/>
</dbReference>
<dbReference type="EMBL" id="CAJNJQ010006475">
    <property type="protein sequence ID" value="CAE7229188.1"/>
    <property type="molecule type" value="Genomic_DNA"/>
</dbReference>
<evidence type="ECO:0000256" key="1">
    <source>
        <dbReference type="ARBA" id="ARBA00004613"/>
    </source>
</evidence>
<evidence type="ECO:0000259" key="16">
    <source>
        <dbReference type="PROSITE" id="PS51164"/>
    </source>
</evidence>
<keyword evidence="3" id="KW-0479">Metal-binding</keyword>
<keyword evidence="2 13" id="KW-0964">Secreted</keyword>
<dbReference type="GO" id="GO:0004497">
    <property type="term" value="F:monooxygenase activity"/>
    <property type="evidence" value="ECO:0007669"/>
    <property type="project" value="UniProtKB-KW"/>
</dbReference>
<evidence type="ECO:0000256" key="5">
    <source>
        <dbReference type="ARBA" id="ARBA00023001"/>
    </source>
</evidence>
<dbReference type="GO" id="GO:0008810">
    <property type="term" value="F:cellulase activity"/>
    <property type="evidence" value="ECO:0007669"/>
    <property type="project" value="UniProtKB-UniRule"/>
</dbReference>
<keyword evidence="11 13" id="KW-0624">Polysaccharide degradation</keyword>
<evidence type="ECO:0000256" key="13">
    <source>
        <dbReference type="RuleBase" id="RU368122"/>
    </source>
</evidence>
<evidence type="ECO:0000256" key="7">
    <source>
        <dbReference type="ARBA" id="ARBA00023008"/>
    </source>
</evidence>
<dbReference type="Pfam" id="PF00734">
    <property type="entry name" value="CBM_1"/>
    <property type="match status" value="1"/>
</dbReference>
<dbReference type="AlphaFoldDB" id="A0A8H3I046"/>
<dbReference type="GO" id="GO:0046872">
    <property type="term" value="F:metal ion binding"/>
    <property type="evidence" value="ECO:0007669"/>
    <property type="project" value="UniProtKB-KW"/>
</dbReference>
<dbReference type="PANTHER" id="PTHR33353:SF17">
    <property type="entry name" value="ENDO-BETA-1,4-GLUCANASE D"/>
    <property type="match status" value="1"/>
</dbReference>
<evidence type="ECO:0000256" key="3">
    <source>
        <dbReference type="ARBA" id="ARBA00022723"/>
    </source>
</evidence>
<dbReference type="Proteomes" id="UP000663827">
    <property type="component" value="Unassembled WGS sequence"/>
</dbReference>
<feature type="region of interest" description="Disordered" evidence="14">
    <location>
        <begin position="247"/>
        <end position="303"/>
    </location>
</feature>
<dbReference type="GO" id="GO:0030248">
    <property type="term" value="F:cellulose binding"/>
    <property type="evidence" value="ECO:0007669"/>
    <property type="project" value="UniProtKB-UniRule"/>
</dbReference>
<evidence type="ECO:0000256" key="11">
    <source>
        <dbReference type="ARBA" id="ARBA00023326"/>
    </source>
</evidence>
<name>A0A8H3I046_9AGAM</name>
<dbReference type="GO" id="GO:0030245">
    <property type="term" value="P:cellulose catabolic process"/>
    <property type="evidence" value="ECO:0007669"/>
    <property type="project" value="UniProtKB-UniRule"/>
</dbReference>
<proteinExistence type="inferred from homology"/>
<dbReference type="Gene3D" id="2.70.50.70">
    <property type="match status" value="1"/>
</dbReference>
<comment type="subcellular location">
    <subcellularLocation>
        <location evidence="1 13">Secreted</location>
    </subcellularLocation>
</comment>
<organism evidence="17 18">
    <name type="scientific">Rhizoctonia solani</name>
    <dbReference type="NCBI Taxonomy" id="456999"/>
    <lineage>
        <taxon>Eukaryota</taxon>
        <taxon>Fungi</taxon>
        <taxon>Dikarya</taxon>
        <taxon>Basidiomycota</taxon>
        <taxon>Agaricomycotina</taxon>
        <taxon>Agaricomycetes</taxon>
        <taxon>Cantharellales</taxon>
        <taxon>Ceratobasidiaceae</taxon>
        <taxon>Rhizoctonia</taxon>
    </lineage>
</organism>
<feature type="chain" id="PRO_5034836290" description="AA9 family lytic polysaccharide monooxygenase" evidence="15">
    <location>
        <begin position="19"/>
        <end position="402"/>
    </location>
</feature>
<keyword evidence="8" id="KW-0503">Monooxygenase</keyword>
<dbReference type="EC" id="1.14.99.56" evidence="13"/>
<dbReference type="SMART" id="SM00236">
    <property type="entry name" value="fCBD"/>
    <property type="match status" value="1"/>
</dbReference>
<dbReference type="Pfam" id="PF03443">
    <property type="entry name" value="AA9"/>
    <property type="match status" value="1"/>
</dbReference>
<dbReference type="InterPro" id="IPR035971">
    <property type="entry name" value="CBD_sf"/>
</dbReference>
<dbReference type="GO" id="GO:0005576">
    <property type="term" value="C:extracellular region"/>
    <property type="evidence" value="ECO:0007669"/>
    <property type="project" value="UniProtKB-SubCell"/>
</dbReference>
<evidence type="ECO:0000256" key="8">
    <source>
        <dbReference type="ARBA" id="ARBA00023033"/>
    </source>
</evidence>
<dbReference type="PROSITE" id="PS51164">
    <property type="entry name" value="CBM1_2"/>
    <property type="match status" value="1"/>
</dbReference>
<evidence type="ECO:0000256" key="4">
    <source>
        <dbReference type="ARBA" id="ARBA00022729"/>
    </source>
</evidence>
<keyword evidence="6" id="KW-0560">Oxidoreductase</keyword>
<dbReference type="SUPFAM" id="SSF57180">
    <property type="entry name" value="Cellulose-binding domain"/>
    <property type="match status" value="1"/>
</dbReference>
<comment type="function">
    <text evidence="13">Lytic polysaccharide monooxygenase (LMPO) that depolymerizes crystalline and amorphous polysaccharides via the oxidation of scissile alpha- or beta-(1-4)-glycosidic bonds, yielding C1 and/or C4 oxidation products. Catalysis by LPMOs requires the reduction of the active-site copper from Cu(II) to Cu(I) by a reducing agent and H(2)O(2) or O(2) as a cosubstrate.</text>
</comment>
<keyword evidence="5 13" id="KW-0136">Cellulose degradation</keyword>
<evidence type="ECO:0000256" key="6">
    <source>
        <dbReference type="ARBA" id="ARBA00023002"/>
    </source>
</evidence>
<evidence type="ECO:0000256" key="9">
    <source>
        <dbReference type="ARBA" id="ARBA00023157"/>
    </source>
</evidence>